<feature type="signal peptide" evidence="1">
    <location>
        <begin position="1"/>
        <end position="22"/>
    </location>
</feature>
<organism evidence="2 3">
    <name type="scientific">Piloderma croceum (strain F 1598)</name>
    <dbReference type="NCBI Taxonomy" id="765440"/>
    <lineage>
        <taxon>Eukaryota</taxon>
        <taxon>Fungi</taxon>
        <taxon>Dikarya</taxon>
        <taxon>Basidiomycota</taxon>
        <taxon>Agaricomycotina</taxon>
        <taxon>Agaricomycetes</taxon>
        <taxon>Agaricomycetidae</taxon>
        <taxon>Atheliales</taxon>
        <taxon>Atheliaceae</taxon>
        <taxon>Piloderma</taxon>
    </lineage>
</organism>
<proteinExistence type="predicted"/>
<gene>
    <name evidence="2" type="ORF">PILCRDRAFT_822619</name>
</gene>
<dbReference type="AlphaFoldDB" id="A0A0C3F688"/>
<keyword evidence="3" id="KW-1185">Reference proteome</keyword>
<dbReference type="EMBL" id="KN833005">
    <property type="protein sequence ID" value="KIM80105.1"/>
    <property type="molecule type" value="Genomic_DNA"/>
</dbReference>
<reference evidence="2 3" key="1">
    <citation type="submission" date="2014-04" db="EMBL/GenBank/DDBJ databases">
        <authorList>
            <consortium name="DOE Joint Genome Institute"/>
            <person name="Kuo A."/>
            <person name="Tarkka M."/>
            <person name="Buscot F."/>
            <person name="Kohler A."/>
            <person name="Nagy L.G."/>
            <person name="Floudas D."/>
            <person name="Copeland A."/>
            <person name="Barry K.W."/>
            <person name="Cichocki N."/>
            <person name="Veneault-Fourrey C."/>
            <person name="LaButti K."/>
            <person name="Lindquist E.A."/>
            <person name="Lipzen A."/>
            <person name="Lundell T."/>
            <person name="Morin E."/>
            <person name="Murat C."/>
            <person name="Sun H."/>
            <person name="Tunlid A."/>
            <person name="Henrissat B."/>
            <person name="Grigoriev I.V."/>
            <person name="Hibbett D.S."/>
            <person name="Martin F."/>
            <person name="Nordberg H.P."/>
            <person name="Cantor M.N."/>
            <person name="Hua S.X."/>
        </authorList>
    </citation>
    <scope>NUCLEOTIDE SEQUENCE [LARGE SCALE GENOMIC DNA]</scope>
    <source>
        <strain evidence="2 3">F 1598</strain>
    </source>
</reference>
<evidence type="ECO:0000256" key="1">
    <source>
        <dbReference type="SAM" id="SignalP"/>
    </source>
</evidence>
<accession>A0A0C3F688</accession>
<dbReference type="Proteomes" id="UP000054166">
    <property type="component" value="Unassembled WGS sequence"/>
</dbReference>
<name>A0A0C3F688_PILCF</name>
<evidence type="ECO:0000313" key="2">
    <source>
        <dbReference type="EMBL" id="KIM80105.1"/>
    </source>
</evidence>
<sequence length="60" mass="6381">MGPEGKKLAVMRIFVLLAGVMGIADDRFRTIGIIIYGCFGPLSTGAHEVSEAVCQINISI</sequence>
<feature type="chain" id="PRO_5002164243" evidence="1">
    <location>
        <begin position="23"/>
        <end position="60"/>
    </location>
</feature>
<protein>
    <submittedName>
        <fullName evidence="2">Uncharacterized protein</fullName>
    </submittedName>
</protein>
<reference evidence="3" key="2">
    <citation type="submission" date="2015-01" db="EMBL/GenBank/DDBJ databases">
        <title>Evolutionary Origins and Diversification of the Mycorrhizal Mutualists.</title>
        <authorList>
            <consortium name="DOE Joint Genome Institute"/>
            <consortium name="Mycorrhizal Genomics Consortium"/>
            <person name="Kohler A."/>
            <person name="Kuo A."/>
            <person name="Nagy L.G."/>
            <person name="Floudas D."/>
            <person name="Copeland A."/>
            <person name="Barry K.W."/>
            <person name="Cichocki N."/>
            <person name="Veneault-Fourrey C."/>
            <person name="LaButti K."/>
            <person name="Lindquist E.A."/>
            <person name="Lipzen A."/>
            <person name="Lundell T."/>
            <person name="Morin E."/>
            <person name="Murat C."/>
            <person name="Riley R."/>
            <person name="Ohm R."/>
            <person name="Sun H."/>
            <person name="Tunlid A."/>
            <person name="Henrissat B."/>
            <person name="Grigoriev I.V."/>
            <person name="Hibbett D.S."/>
            <person name="Martin F."/>
        </authorList>
    </citation>
    <scope>NUCLEOTIDE SEQUENCE [LARGE SCALE GENOMIC DNA]</scope>
    <source>
        <strain evidence="3">F 1598</strain>
    </source>
</reference>
<evidence type="ECO:0000313" key="3">
    <source>
        <dbReference type="Proteomes" id="UP000054166"/>
    </source>
</evidence>
<keyword evidence="1" id="KW-0732">Signal</keyword>
<dbReference type="InParanoid" id="A0A0C3F688"/>
<dbReference type="HOGENOM" id="CLU_2942613_0_0_1"/>